<dbReference type="EC" id="1.1.1.329" evidence="8"/>
<keyword evidence="4" id="KW-0862">Zinc</keyword>
<evidence type="ECO:0000313" key="9">
    <source>
        <dbReference type="Proteomes" id="UP000317238"/>
    </source>
</evidence>
<reference evidence="8 9" key="1">
    <citation type="submission" date="2019-02" db="EMBL/GenBank/DDBJ databases">
        <title>Deep-cultivation of Planctomycetes and their phenomic and genomic characterization uncovers novel biology.</title>
        <authorList>
            <person name="Wiegand S."/>
            <person name="Jogler M."/>
            <person name="Boedeker C."/>
            <person name="Pinto D."/>
            <person name="Vollmers J."/>
            <person name="Rivas-Marin E."/>
            <person name="Kohn T."/>
            <person name="Peeters S.H."/>
            <person name="Heuer A."/>
            <person name="Rast P."/>
            <person name="Oberbeckmann S."/>
            <person name="Bunk B."/>
            <person name="Jeske O."/>
            <person name="Meyerdierks A."/>
            <person name="Storesund J.E."/>
            <person name="Kallscheuer N."/>
            <person name="Luecker S."/>
            <person name="Lage O.M."/>
            <person name="Pohl T."/>
            <person name="Merkel B.J."/>
            <person name="Hornburger P."/>
            <person name="Mueller R.-W."/>
            <person name="Bruemmer F."/>
            <person name="Labrenz M."/>
            <person name="Spormann A.M."/>
            <person name="Op Den Camp H."/>
            <person name="Overmann J."/>
            <person name="Amann R."/>
            <person name="Jetten M.S.M."/>
            <person name="Mascher T."/>
            <person name="Medema M.H."/>
            <person name="Devos D.P."/>
            <person name="Kaster A.-K."/>
            <person name="Ovreas L."/>
            <person name="Rohde M."/>
            <person name="Galperin M.Y."/>
            <person name="Jogler C."/>
        </authorList>
    </citation>
    <scope>NUCLEOTIDE SEQUENCE [LARGE SCALE GENOMIC DNA]</scope>
    <source>
        <strain evidence="8 9">Pan14r</strain>
    </source>
</reference>
<dbReference type="InterPro" id="IPR013149">
    <property type="entry name" value="ADH-like_C"/>
</dbReference>
<dbReference type="AlphaFoldDB" id="A0A5C5YCT1"/>
<dbReference type="GO" id="GO:0016491">
    <property type="term" value="F:oxidoreductase activity"/>
    <property type="evidence" value="ECO:0007669"/>
    <property type="project" value="UniProtKB-KW"/>
</dbReference>
<dbReference type="InterPro" id="IPR036291">
    <property type="entry name" value="NAD(P)-bd_dom_sf"/>
</dbReference>
<gene>
    <name evidence="8" type="primary">neoA</name>
    <name evidence="8" type="ORF">Pan14r_34420</name>
</gene>
<name>A0A5C5YCT1_9PLAN</name>
<dbReference type="OrthoDB" id="9769198at2"/>
<dbReference type="PANTHER" id="PTHR43350:SF2">
    <property type="entry name" value="GROES-LIKE ZINC-BINDING ALCOHOL DEHYDROGENASE FAMILY PROTEIN"/>
    <property type="match status" value="1"/>
</dbReference>
<keyword evidence="5 8" id="KW-0560">Oxidoreductase</keyword>
<proteinExistence type="inferred from homology"/>
<sequence>MIQIVTCYNPPALIRVLFRRPARFPPIDDPAMQALYLDDGQITAIDDHQVDPGQGEVVVDVIQAGICETDLQLRAGYMGFRGVPGHEFVGLAREGSFAGRRVVGEINCSCHQCPTCRAGRPTHCPHRSVLGILNHDGAFAEQVCVPERNLHLVPDDVSDDRATLVEPLAAAFQIPAQVDLSGAPQCVVIGDGRLAYLCAQVLRHHGCHVTVVGKHAPKRQRFESLGFETCDRDDVPETRDVDLAVECCGSPTGIDTAMKWLRPRGTLVLKTTVAAPHAASLAPLVIDEITVVGSRCGPFEPAIEAMRHDAIEVDSMITARYRLDQCQDAFDVAADGKHMKVVLSIAAGGGNID</sequence>
<evidence type="ECO:0000256" key="3">
    <source>
        <dbReference type="ARBA" id="ARBA00022723"/>
    </source>
</evidence>
<dbReference type="InterPro" id="IPR011032">
    <property type="entry name" value="GroES-like_sf"/>
</dbReference>
<evidence type="ECO:0000256" key="2">
    <source>
        <dbReference type="ARBA" id="ARBA00008072"/>
    </source>
</evidence>
<evidence type="ECO:0000256" key="4">
    <source>
        <dbReference type="ARBA" id="ARBA00022833"/>
    </source>
</evidence>
<evidence type="ECO:0000259" key="6">
    <source>
        <dbReference type="Pfam" id="PF00107"/>
    </source>
</evidence>
<evidence type="ECO:0000259" key="7">
    <source>
        <dbReference type="Pfam" id="PF08240"/>
    </source>
</evidence>
<feature type="domain" description="Alcohol dehydrogenase-like N-terminal" evidence="7">
    <location>
        <begin position="53"/>
        <end position="155"/>
    </location>
</feature>
<dbReference type="Gene3D" id="3.40.50.720">
    <property type="entry name" value="NAD(P)-binding Rossmann-like Domain"/>
    <property type="match status" value="1"/>
</dbReference>
<dbReference type="Pfam" id="PF00107">
    <property type="entry name" value="ADH_zinc_N"/>
    <property type="match status" value="1"/>
</dbReference>
<dbReference type="Proteomes" id="UP000317238">
    <property type="component" value="Unassembled WGS sequence"/>
</dbReference>
<organism evidence="8 9">
    <name type="scientific">Crateriforma conspicua</name>
    <dbReference type="NCBI Taxonomy" id="2527996"/>
    <lineage>
        <taxon>Bacteria</taxon>
        <taxon>Pseudomonadati</taxon>
        <taxon>Planctomycetota</taxon>
        <taxon>Planctomycetia</taxon>
        <taxon>Planctomycetales</taxon>
        <taxon>Planctomycetaceae</taxon>
        <taxon>Crateriforma</taxon>
    </lineage>
</organism>
<evidence type="ECO:0000256" key="1">
    <source>
        <dbReference type="ARBA" id="ARBA00001947"/>
    </source>
</evidence>
<dbReference type="GO" id="GO:0046872">
    <property type="term" value="F:metal ion binding"/>
    <property type="evidence" value="ECO:0007669"/>
    <property type="project" value="UniProtKB-KW"/>
</dbReference>
<dbReference type="Gene3D" id="3.90.180.10">
    <property type="entry name" value="Medium-chain alcohol dehydrogenases, catalytic domain"/>
    <property type="match status" value="1"/>
</dbReference>
<dbReference type="CDD" id="cd08242">
    <property type="entry name" value="MDR_like"/>
    <property type="match status" value="1"/>
</dbReference>
<comment type="caution">
    <text evidence="8">The sequence shown here is derived from an EMBL/GenBank/DDBJ whole genome shotgun (WGS) entry which is preliminary data.</text>
</comment>
<dbReference type="SUPFAM" id="SSF50129">
    <property type="entry name" value="GroES-like"/>
    <property type="match status" value="1"/>
</dbReference>
<dbReference type="InterPro" id="IPR013154">
    <property type="entry name" value="ADH-like_N"/>
</dbReference>
<comment type="similarity">
    <text evidence="2">Belongs to the zinc-containing alcohol dehydrogenase family.</text>
</comment>
<keyword evidence="3" id="KW-0479">Metal-binding</keyword>
<protein>
    <submittedName>
        <fullName evidence="8">2-deoxy-scyllo-inosamine dehydrogenase</fullName>
        <ecNumber evidence="8">1.1.1.329</ecNumber>
    </submittedName>
</protein>
<feature type="domain" description="Alcohol dehydrogenase-like C-terminal" evidence="6">
    <location>
        <begin position="197"/>
        <end position="300"/>
    </location>
</feature>
<comment type="cofactor">
    <cofactor evidence="1">
        <name>Zn(2+)</name>
        <dbReference type="ChEBI" id="CHEBI:29105"/>
    </cofactor>
</comment>
<dbReference type="PANTHER" id="PTHR43350">
    <property type="entry name" value="NAD-DEPENDENT ALCOHOL DEHYDROGENASE"/>
    <property type="match status" value="1"/>
</dbReference>
<evidence type="ECO:0000256" key="5">
    <source>
        <dbReference type="ARBA" id="ARBA00023002"/>
    </source>
</evidence>
<dbReference type="SUPFAM" id="SSF51735">
    <property type="entry name" value="NAD(P)-binding Rossmann-fold domains"/>
    <property type="match status" value="1"/>
</dbReference>
<evidence type="ECO:0000313" key="8">
    <source>
        <dbReference type="EMBL" id="TWT71132.1"/>
    </source>
</evidence>
<dbReference type="EMBL" id="SJPL01000001">
    <property type="protein sequence ID" value="TWT71132.1"/>
    <property type="molecule type" value="Genomic_DNA"/>
</dbReference>
<dbReference type="Pfam" id="PF08240">
    <property type="entry name" value="ADH_N"/>
    <property type="match status" value="1"/>
</dbReference>
<keyword evidence="9" id="KW-1185">Reference proteome</keyword>
<accession>A0A5C5YCT1</accession>